<dbReference type="AlphaFoldDB" id="A0A6A6W7X2"/>
<dbReference type="InterPro" id="IPR018247">
    <property type="entry name" value="EF_Hand_1_Ca_BS"/>
</dbReference>
<dbReference type="PRINTS" id="PR00092">
    <property type="entry name" value="TYROSINASE"/>
</dbReference>
<comment type="catalytic activity">
    <reaction evidence="10">
        <text>L-tyrosine + O2 = L-dopaquinone + H2O</text>
        <dbReference type="Rhea" id="RHEA:18117"/>
        <dbReference type="ChEBI" id="CHEBI:15377"/>
        <dbReference type="ChEBI" id="CHEBI:15379"/>
        <dbReference type="ChEBI" id="CHEBI:57924"/>
        <dbReference type="ChEBI" id="CHEBI:58315"/>
        <dbReference type="EC" id="1.14.18.1"/>
    </reaction>
</comment>
<evidence type="ECO:0000256" key="10">
    <source>
        <dbReference type="ARBA" id="ARBA00048881"/>
    </source>
</evidence>
<gene>
    <name evidence="13" type="ORF">EJ05DRAFT_362859</name>
</gene>
<evidence type="ECO:0000313" key="13">
    <source>
        <dbReference type="EMBL" id="KAF2758743.1"/>
    </source>
</evidence>
<name>A0A6A6W7X2_9PEZI</name>
<dbReference type="GeneID" id="54482139"/>
<evidence type="ECO:0000256" key="9">
    <source>
        <dbReference type="ARBA" id="ARBA00048233"/>
    </source>
</evidence>
<dbReference type="PROSITE" id="PS00018">
    <property type="entry name" value="EF_HAND_1"/>
    <property type="match status" value="1"/>
</dbReference>
<feature type="domain" description="Tyrosinase copper-binding" evidence="11">
    <location>
        <begin position="100"/>
        <end position="117"/>
    </location>
</feature>
<evidence type="ECO:0000313" key="14">
    <source>
        <dbReference type="Proteomes" id="UP000799437"/>
    </source>
</evidence>
<keyword evidence="5" id="KW-0560">Oxidoreductase</keyword>
<dbReference type="PANTHER" id="PTHR11474">
    <property type="entry name" value="TYROSINASE FAMILY MEMBER"/>
    <property type="match status" value="1"/>
</dbReference>
<evidence type="ECO:0000256" key="1">
    <source>
        <dbReference type="ARBA" id="ARBA00001973"/>
    </source>
</evidence>
<keyword evidence="7" id="KW-0503">Monooxygenase</keyword>
<evidence type="ECO:0000256" key="4">
    <source>
        <dbReference type="ARBA" id="ARBA00022723"/>
    </source>
</evidence>
<keyword evidence="8" id="KW-0470">Melanin biosynthesis</keyword>
<dbReference type="Pfam" id="PF18132">
    <property type="entry name" value="Tyrosinase_C"/>
    <property type="match status" value="1"/>
</dbReference>
<dbReference type="Pfam" id="PF00264">
    <property type="entry name" value="Tyrosinase"/>
    <property type="match status" value="1"/>
</dbReference>
<feature type="domain" description="Tyrosinase copper-binding" evidence="12">
    <location>
        <begin position="330"/>
        <end position="341"/>
    </location>
</feature>
<dbReference type="InterPro" id="IPR008922">
    <property type="entry name" value="Di-copper_centre_dom_sf"/>
</dbReference>
<sequence>MARKTYPIRGIAAGIGGNGEVPVRREFSEWTTSSDPQDARQVILFFLALDRFQKVHPSDRDSYFQIAGIHGYPYESWDEDNLTETEIQGAGNTRRGYCMHANALFPVWHRPYLLLYEQRIYESMLEIIEERPNDSKDEWKKAANTWRLPFWDWAKNPIPKFLSYPTLNIKIDGKSVHLENPMYKFKMPNDEPMSQYGVGSLRNLDTGINLKYGDCHATSRGLDRDKWPTEKQWIEGFVDDDQANVMLKGHGSITGFDYGAASELVYRLLTYPLDWGSFATLARDLDETSVTASTTKVMKDINLEFIHNNIHYWVGGDGGHMSQIPVATFDPVFWLHHCNIDRLFAVWQTLNQDIKQDSTGVGGDKEKWFDVDQQRYFDQKIVGLGDAITNKTPLRPFHKDEHGTMWTPQDAINWYSLGYTYPELQPWKSKDHTIYKEQLFANMNEAYGQVRREALGGVAGKTEIIDKNKDGTVDLNDYAISVSFKKFAFNGEPFNLEVFLRPDDAPRDRKSFAKDEFVTNVYNFSQPAERDGQEVCSNCADRQADDVMIQSYIPLTSYLIKMIQQGRLDNLKPVTVEKFLQGLYYRVKMNGEVVDEAKWLSKPEFGLKVDVFQMKMTFSEDPSVVPGRTEPVIIPTLGVGPDRDNASSTTGVTDLITVNKINPLAQPISDGGSIVFRCPSSVSTKSNRESKDTLSLLSYPDGSTRDPFDEDSYDFVLSIFLRSKAQTLEFDSREAGKPYVNAKSLDTNAWIQQGDAKIQIDLKPDQFDIWVDGNSVGSIDRTVKGRTITHVRNWVMSGKQPVLGKDIEATTYKSSGHVQG</sequence>
<protein>
    <recommendedName>
        <fullName evidence="3">tyrosinase</fullName>
        <ecNumber evidence="3">1.14.18.1</ecNumber>
    </recommendedName>
</protein>
<dbReference type="EMBL" id="ML996571">
    <property type="protein sequence ID" value="KAF2758743.1"/>
    <property type="molecule type" value="Genomic_DNA"/>
</dbReference>
<dbReference type="GO" id="GO:0042438">
    <property type="term" value="P:melanin biosynthetic process"/>
    <property type="evidence" value="ECO:0007669"/>
    <property type="project" value="UniProtKB-KW"/>
</dbReference>
<dbReference type="GO" id="GO:0046872">
    <property type="term" value="F:metal ion binding"/>
    <property type="evidence" value="ECO:0007669"/>
    <property type="project" value="UniProtKB-KW"/>
</dbReference>
<dbReference type="InterPro" id="IPR002227">
    <property type="entry name" value="Tyrosinase_Cu-bd"/>
</dbReference>
<comment type="similarity">
    <text evidence="2">Belongs to the tyrosinase family.</text>
</comment>
<comment type="cofactor">
    <cofactor evidence="1">
        <name>Cu(2+)</name>
        <dbReference type="ChEBI" id="CHEBI:29036"/>
    </cofactor>
</comment>
<organism evidence="13 14">
    <name type="scientific">Pseudovirgaria hyperparasitica</name>
    <dbReference type="NCBI Taxonomy" id="470096"/>
    <lineage>
        <taxon>Eukaryota</taxon>
        <taxon>Fungi</taxon>
        <taxon>Dikarya</taxon>
        <taxon>Ascomycota</taxon>
        <taxon>Pezizomycotina</taxon>
        <taxon>Dothideomycetes</taxon>
        <taxon>Dothideomycetes incertae sedis</taxon>
        <taxon>Acrospermales</taxon>
        <taxon>Acrospermaceae</taxon>
        <taxon>Pseudovirgaria</taxon>
    </lineage>
</organism>
<dbReference type="GO" id="GO:0004503">
    <property type="term" value="F:tyrosinase activity"/>
    <property type="evidence" value="ECO:0007669"/>
    <property type="project" value="UniProtKB-EC"/>
</dbReference>
<evidence type="ECO:0000256" key="5">
    <source>
        <dbReference type="ARBA" id="ARBA00023002"/>
    </source>
</evidence>
<dbReference type="Gene3D" id="1.10.1280.10">
    <property type="entry name" value="Di-copper center containing domain from catechol oxidase"/>
    <property type="match status" value="1"/>
</dbReference>
<evidence type="ECO:0000256" key="8">
    <source>
        <dbReference type="ARBA" id="ARBA00023101"/>
    </source>
</evidence>
<dbReference type="PROSITE" id="PS00498">
    <property type="entry name" value="TYROSINASE_2"/>
    <property type="match status" value="1"/>
</dbReference>
<dbReference type="InterPro" id="IPR050316">
    <property type="entry name" value="Tyrosinase/Hemocyanin"/>
</dbReference>
<evidence type="ECO:0000259" key="11">
    <source>
        <dbReference type="PROSITE" id="PS00497"/>
    </source>
</evidence>
<keyword evidence="6" id="KW-0186">Copper</keyword>
<dbReference type="Gene3D" id="2.60.310.20">
    <property type="match status" value="1"/>
</dbReference>
<dbReference type="OrthoDB" id="6132182at2759"/>
<evidence type="ECO:0000256" key="6">
    <source>
        <dbReference type="ARBA" id="ARBA00023008"/>
    </source>
</evidence>
<dbReference type="EC" id="1.14.18.1" evidence="3"/>
<dbReference type="Gene3D" id="2.60.120.200">
    <property type="match status" value="1"/>
</dbReference>
<proteinExistence type="inferred from homology"/>
<accession>A0A6A6W7X2</accession>
<dbReference type="SUPFAM" id="SSF48056">
    <property type="entry name" value="Di-copper centre-containing domain"/>
    <property type="match status" value="1"/>
</dbReference>
<dbReference type="PANTHER" id="PTHR11474:SF76">
    <property type="entry name" value="SHKT DOMAIN-CONTAINING PROTEIN"/>
    <property type="match status" value="1"/>
</dbReference>
<dbReference type="InterPro" id="IPR041640">
    <property type="entry name" value="Tyrosinase_C"/>
</dbReference>
<keyword evidence="4" id="KW-0479">Metal-binding</keyword>
<comment type="catalytic activity">
    <reaction evidence="9">
        <text>2 L-dopa + O2 = 2 L-dopaquinone + 2 H2O</text>
        <dbReference type="Rhea" id="RHEA:34287"/>
        <dbReference type="ChEBI" id="CHEBI:15377"/>
        <dbReference type="ChEBI" id="CHEBI:15379"/>
        <dbReference type="ChEBI" id="CHEBI:57504"/>
        <dbReference type="ChEBI" id="CHEBI:57924"/>
        <dbReference type="EC" id="1.14.18.1"/>
    </reaction>
</comment>
<evidence type="ECO:0000259" key="12">
    <source>
        <dbReference type="PROSITE" id="PS00498"/>
    </source>
</evidence>
<evidence type="ECO:0000256" key="7">
    <source>
        <dbReference type="ARBA" id="ARBA00023033"/>
    </source>
</evidence>
<evidence type="ECO:0000256" key="3">
    <source>
        <dbReference type="ARBA" id="ARBA00011906"/>
    </source>
</evidence>
<dbReference type="RefSeq" id="XP_033601194.1">
    <property type="nucleotide sequence ID" value="XM_033741085.1"/>
</dbReference>
<evidence type="ECO:0000256" key="2">
    <source>
        <dbReference type="ARBA" id="ARBA00009928"/>
    </source>
</evidence>
<dbReference type="PROSITE" id="PS00497">
    <property type="entry name" value="TYROSINASE_1"/>
    <property type="match status" value="1"/>
</dbReference>
<keyword evidence="14" id="KW-1185">Reference proteome</keyword>
<dbReference type="Proteomes" id="UP000799437">
    <property type="component" value="Unassembled WGS sequence"/>
</dbReference>
<reference evidence="13" key="1">
    <citation type="journal article" date="2020" name="Stud. Mycol.">
        <title>101 Dothideomycetes genomes: a test case for predicting lifestyles and emergence of pathogens.</title>
        <authorList>
            <person name="Haridas S."/>
            <person name="Albert R."/>
            <person name="Binder M."/>
            <person name="Bloem J."/>
            <person name="Labutti K."/>
            <person name="Salamov A."/>
            <person name="Andreopoulos B."/>
            <person name="Baker S."/>
            <person name="Barry K."/>
            <person name="Bills G."/>
            <person name="Bluhm B."/>
            <person name="Cannon C."/>
            <person name="Castanera R."/>
            <person name="Culley D."/>
            <person name="Daum C."/>
            <person name="Ezra D."/>
            <person name="Gonzalez J."/>
            <person name="Henrissat B."/>
            <person name="Kuo A."/>
            <person name="Liang C."/>
            <person name="Lipzen A."/>
            <person name="Lutzoni F."/>
            <person name="Magnuson J."/>
            <person name="Mondo S."/>
            <person name="Nolan M."/>
            <person name="Ohm R."/>
            <person name="Pangilinan J."/>
            <person name="Park H.-J."/>
            <person name="Ramirez L."/>
            <person name="Alfaro M."/>
            <person name="Sun H."/>
            <person name="Tritt A."/>
            <person name="Yoshinaga Y."/>
            <person name="Zwiers L.-H."/>
            <person name="Turgeon B."/>
            <person name="Goodwin S."/>
            <person name="Spatafora J."/>
            <person name="Crous P."/>
            <person name="Grigoriev I."/>
        </authorList>
    </citation>
    <scope>NUCLEOTIDE SEQUENCE</scope>
    <source>
        <strain evidence="13">CBS 121739</strain>
    </source>
</reference>